<accession>A0A5B0E7P3</accession>
<proteinExistence type="predicted"/>
<dbReference type="OrthoDB" id="3176898at2"/>
<protein>
    <submittedName>
        <fullName evidence="3">Flavin reductase</fullName>
    </submittedName>
</protein>
<evidence type="ECO:0000313" key="4">
    <source>
        <dbReference type="Proteomes" id="UP000323856"/>
    </source>
</evidence>
<dbReference type="InterPro" id="IPR002563">
    <property type="entry name" value="Flavin_Rdtase-like_dom"/>
</dbReference>
<dbReference type="GO" id="GO:0042602">
    <property type="term" value="F:riboflavin reductase (NADPH) activity"/>
    <property type="evidence" value="ECO:0007669"/>
    <property type="project" value="TreeGrafter"/>
</dbReference>
<dbReference type="AlphaFoldDB" id="A0A5B0E7P3"/>
<sequence>MSETAFDSLTASMNSALIVLTTAATDERAGCLVGFHMQSSISPRRYCFWLSKANHTYRVSLRATHFAVHFLTAQDLAMADLFGTRTGEETDKFAGIDVAPGQHGVPLISTLPNRMMLERISVLDDGGDHVCVTAQVRSAQTTGAFVPLRFSAAEYLVPGHSSEERAIQP</sequence>
<gene>
    <name evidence="3" type="ORF">FQ154_18125</name>
</gene>
<dbReference type="SMART" id="SM00903">
    <property type="entry name" value="Flavin_Reduct"/>
    <property type="match status" value="1"/>
</dbReference>
<dbReference type="GO" id="GO:0010181">
    <property type="term" value="F:FMN binding"/>
    <property type="evidence" value="ECO:0007669"/>
    <property type="project" value="InterPro"/>
</dbReference>
<feature type="domain" description="Flavin reductase like" evidence="2">
    <location>
        <begin position="13"/>
        <end position="157"/>
    </location>
</feature>
<evidence type="ECO:0000313" key="3">
    <source>
        <dbReference type="EMBL" id="KAA0973439.1"/>
    </source>
</evidence>
<dbReference type="EMBL" id="VOBL01000026">
    <property type="protein sequence ID" value="KAA0973439.1"/>
    <property type="molecule type" value="Genomic_DNA"/>
</dbReference>
<dbReference type="SUPFAM" id="SSF50475">
    <property type="entry name" value="FMN-binding split barrel"/>
    <property type="match status" value="1"/>
</dbReference>
<dbReference type="PANTHER" id="PTHR30466:SF15">
    <property type="entry name" value="POSSIBLE OXIDOREDUCTASE"/>
    <property type="match status" value="1"/>
</dbReference>
<name>A0A5B0E7P3_9MICC</name>
<dbReference type="Pfam" id="PF01613">
    <property type="entry name" value="Flavin_Reduct"/>
    <property type="match status" value="1"/>
</dbReference>
<evidence type="ECO:0000259" key="2">
    <source>
        <dbReference type="SMART" id="SM00903"/>
    </source>
</evidence>
<dbReference type="InterPro" id="IPR012349">
    <property type="entry name" value="Split_barrel_FMN-bd"/>
</dbReference>
<keyword evidence="1" id="KW-0560">Oxidoreductase</keyword>
<organism evidence="3 4">
    <name type="scientific">Paeniglutamicibacter gangotriensis</name>
    <dbReference type="NCBI Taxonomy" id="254787"/>
    <lineage>
        <taxon>Bacteria</taxon>
        <taxon>Bacillati</taxon>
        <taxon>Actinomycetota</taxon>
        <taxon>Actinomycetes</taxon>
        <taxon>Micrococcales</taxon>
        <taxon>Micrococcaceae</taxon>
        <taxon>Paeniglutamicibacter</taxon>
    </lineage>
</organism>
<dbReference type="PANTHER" id="PTHR30466">
    <property type="entry name" value="FLAVIN REDUCTASE"/>
    <property type="match status" value="1"/>
</dbReference>
<evidence type="ECO:0000256" key="1">
    <source>
        <dbReference type="ARBA" id="ARBA00023002"/>
    </source>
</evidence>
<dbReference type="RefSeq" id="WP_149620789.1">
    <property type="nucleotide sequence ID" value="NZ_VOBL01000026.1"/>
</dbReference>
<dbReference type="Proteomes" id="UP000323856">
    <property type="component" value="Unassembled WGS sequence"/>
</dbReference>
<dbReference type="Gene3D" id="2.30.110.10">
    <property type="entry name" value="Electron Transport, Fmn-binding Protein, Chain A"/>
    <property type="match status" value="1"/>
</dbReference>
<dbReference type="InterPro" id="IPR050268">
    <property type="entry name" value="NADH-dep_flavin_reductase"/>
</dbReference>
<reference evidence="3 4" key="1">
    <citation type="submission" date="2019-07" db="EMBL/GenBank/DDBJ databases">
        <title>Analysis of the biochemical properties, biological activity and biotechnological potential of siderophores and biosurfactants produced by Antarctic psychrotolerant bacteria.</title>
        <authorList>
            <person name="Styczynski M."/>
            <person name="Krucon T."/>
            <person name="Decewicz P."/>
            <person name="Dziewit L."/>
        </authorList>
    </citation>
    <scope>NUCLEOTIDE SEQUENCE [LARGE SCALE GENOMIC DNA]</scope>
    <source>
        <strain evidence="3 4">ANT_H27</strain>
    </source>
</reference>
<comment type="caution">
    <text evidence="3">The sequence shown here is derived from an EMBL/GenBank/DDBJ whole genome shotgun (WGS) entry which is preliminary data.</text>
</comment>